<sequence>MIPTWIIGVGLALVGSIGSNFGQNLQRLSFRRNDILPQTKQRATLRQPYFLSGLLLIILGSVCDFSAFSLAAQSIIAPIGAITLVSNVIFARFLNQEQIHSYDIASCFMIVIGSVVSVVYGDHSNRTLNVNQSLSYFIGTPFIIYFICILLLTLIFTYIHNKLNPILKNIIKAEKTWKTAKMIRDDETMKQQMDFLSELDKQYPGF</sequence>
<keyword evidence="3 5" id="KW-1133">Transmembrane helix</keyword>
<dbReference type="EMBL" id="MK072532">
    <property type="protein sequence ID" value="AYV87120.1"/>
    <property type="molecule type" value="Genomic_DNA"/>
</dbReference>
<keyword evidence="4 5" id="KW-0472">Membrane</keyword>
<dbReference type="GO" id="GO:0016020">
    <property type="term" value="C:membrane"/>
    <property type="evidence" value="ECO:0007669"/>
    <property type="project" value="UniProtKB-SubCell"/>
</dbReference>
<comment type="subcellular location">
    <subcellularLocation>
        <location evidence="1">Membrane</location>
        <topology evidence="1">Multi-pass membrane protein</topology>
    </subcellularLocation>
</comment>
<keyword evidence="2 5" id="KW-0812">Transmembrane</keyword>
<evidence type="ECO:0000313" key="6">
    <source>
        <dbReference type="EMBL" id="AYV87120.1"/>
    </source>
</evidence>
<reference evidence="6" key="1">
    <citation type="submission" date="2018-10" db="EMBL/GenBank/DDBJ databases">
        <title>Hidden diversity of soil giant viruses.</title>
        <authorList>
            <person name="Schulz F."/>
            <person name="Alteio L."/>
            <person name="Goudeau D."/>
            <person name="Ryan E.M."/>
            <person name="Malmstrom R.R."/>
            <person name="Blanchard J."/>
            <person name="Woyke T."/>
        </authorList>
    </citation>
    <scope>NUCLEOTIDE SEQUENCE</scope>
    <source>
        <strain evidence="6">SYV1</strain>
    </source>
</reference>
<dbReference type="PANTHER" id="PTHR12570">
    <property type="match status" value="1"/>
</dbReference>
<gene>
    <name evidence="6" type="ORF">Sylvanvirus26_10</name>
</gene>
<protein>
    <recommendedName>
        <fullName evidence="7">Magnesium transporter</fullName>
    </recommendedName>
</protein>
<dbReference type="InterPro" id="IPR037185">
    <property type="entry name" value="EmrE-like"/>
</dbReference>
<feature type="transmembrane region" description="Helical" evidence="5">
    <location>
        <begin position="75"/>
        <end position="94"/>
    </location>
</feature>
<evidence type="ECO:0000256" key="1">
    <source>
        <dbReference type="ARBA" id="ARBA00004141"/>
    </source>
</evidence>
<feature type="transmembrane region" description="Helical" evidence="5">
    <location>
        <begin position="133"/>
        <end position="159"/>
    </location>
</feature>
<dbReference type="GO" id="GO:0015095">
    <property type="term" value="F:magnesium ion transmembrane transporter activity"/>
    <property type="evidence" value="ECO:0007669"/>
    <property type="project" value="InterPro"/>
</dbReference>
<dbReference type="PANTHER" id="PTHR12570:SF9">
    <property type="entry name" value="MAGNESIUM TRANSPORTER NIPA8-RELATED"/>
    <property type="match status" value="1"/>
</dbReference>
<proteinExistence type="predicted"/>
<dbReference type="SUPFAM" id="SSF103481">
    <property type="entry name" value="Multidrug resistance efflux transporter EmrE"/>
    <property type="match status" value="1"/>
</dbReference>
<evidence type="ECO:0000256" key="2">
    <source>
        <dbReference type="ARBA" id="ARBA00022692"/>
    </source>
</evidence>
<name>A0A3G5AIX1_9VIRU</name>
<organism evidence="6">
    <name type="scientific">Sylvanvirus sp</name>
    <dbReference type="NCBI Taxonomy" id="2487774"/>
    <lineage>
        <taxon>Viruses</taxon>
    </lineage>
</organism>
<feature type="transmembrane region" description="Helical" evidence="5">
    <location>
        <begin position="101"/>
        <end position="121"/>
    </location>
</feature>
<accession>A0A3G5AIX1</accession>
<evidence type="ECO:0000256" key="5">
    <source>
        <dbReference type="SAM" id="Phobius"/>
    </source>
</evidence>
<dbReference type="Pfam" id="PF05653">
    <property type="entry name" value="Mg_trans_NIPA"/>
    <property type="match status" value="1"/>
</dbReference>
<dbReference type="InterPro" id="IPR008521">
    <property type="entry name" value="Mg_trans_NIPA"/>
</dbReference>
<evidence type="ECO:0000256" key="3">
    <source>
        <dbReference type="ARBA" id="ARBA00022989"/>
    </source>
</evidence>
<feature type="transmembrane region" description="Helical" evidence="5">
    <location>
        <begin position="49"/>
        <end position="69"/>
    </location>
</feature>
<feature type="transmembrane region" description="Helical" evidence="5">
    <location>
        <begin position="6"/>
        <end position="22"/>
    </location>
</feature>
<evidence type="ECO:0000256" key="4">
    <source>
        <dbReference type="ARBA" id="ARBA00023136"/>
    </source>
</evidence>
<evidence type="ECO:0008006" key="7">
    <source>
        <dbReference type="Google" id="ProtNLM"/>
    </source>
</evidence>